<accession>A0A6M3J437</accession>
<gene>
    <name evidence="2" type="ORF">MM415A00502_0046</name>
    <name evidence="1" type="ORF">MM415B00571_0057</name>
</gene>
<reference evidence="1" key="1">
    <citation type="submission" date="2020-03" db="EMBL/GenBank/DDBJ databases">
        <title>The deep terrestrial virosphere.</title>
        <authorList>
            <person name="Holmfeldt K."/>
            <person name="Nilsson E."/>
            <person name="Simone D."/>
            <person name="Lopez-Fernandez M."/>
            <person name="Wu X."/>
            <person name="de Brujin I."/>
            <person name="Lundin D."/>
            <person name="Andersson A."/>
            <person name="Bertilsson S."/>
            <person name="Dopson M."/>
        </authorList>
    </citation>
    <scope>NUCLEOTIDE SEQUENCE</scope>
    <source>
        <strain evidence="2">MM415A00502</strain>
        <strain evidence="1">MM415B00571</strain>
    </source>
</reference>
<name>A0A6M3J437_9ZZZZ</name>
<dbReference type="AlphaFoldDB" id="A0A6M3J437"/>
<dbReference type="EMBL" id="MT142467">
    <property type="protein sequence ID" value="QJA81722.1"/>
    <property type="molecule type" value="Genomic_DNA"/>
</dbReference>
<dbReference type="EMBL" id="MT141508">
    <property type="protein sequence ID" value="QJA63911.1"/>
    <property type="molecule type" value="Genomic_DNA"/>
</dbReference>
<protein>
    <submittedName>
        <fullName evidence="1">Uncharacterized protein</fullName>
    </submittedName>
</protein>
<sequence>MRFNCFSLQLSNRIPDGYQLIEAYANGDDIVIPIMDIEDQNDLHNCDLEGCSSVDHVVRFNIRDKYKSAS</sequence>
<organism evidence="1">
    <name type="scientific">viral metagenome</name>
    <dbReference type="NCBI Taxonomy" id="1070528"/>
    <lineage>
        <taxon>unclassified sequences</taxon>
        <taxon>metagenomes</taxon>
        <taxon>organismal metagenomes</taxon>
    </lineage>
</organism>
<proteinExistence type="predicted"/>
<evidence type="ECO:0000313" key="2">
    <source>
        <dbReference type="EMBL" id="QJA81722.1"/>
    </source>
</evidence>
<evidence type="ECO:0000313" key="1">
    <source>
        <dbReference type="EMBL" id="QJA63911.1"/>
    </source>
</evidence>